<feature type="non-terminal residue" evidence="10">
    <location>
        <position position="1"/>
    </location>
</feature>
<proteinExistence type="inferred from homology"/>
<protein>
    <recommendedName>
        <fullName evidence="3">beta-galactosidase</fullName>
        <ecNumber evidence="3">3.2.1.23</ecNumber>
    </recommendedName>
</protein>
<dbReference type="AlphaFoldDB" id="A0A316VJP4"/>
<keyword evidence="4" id="KW-0732">Signal</keyword>
<dbReference type="InterPro" id="IPR018954">
    <property type="entry name" value="Betagal_dom2"/>
</dbReference>
<dbReference type="SUPFAM" id="SSF51445">
    <property type="entry name" value="(Trans)glycosidases"/>
    <property type="match status" value="1"/>
</dbReference>
<dbReference type="SUPFAM" id="SSF49785">
    <property type="entry name" value="Galactose-binding domain-like"/>
    <property type="match status" value="2"/>
</dbReference>
<dbReference type="PRINTS" id="PR00742">
    <property type="entry name" value="GLHYDRLASE35"/>
</dbReference>
<dbReference type="Pfam" id="PF13364">
    <property type="entry name" value="BetaGal_ABD2"/>
    <property type="match status" value="2"/>
</dbReference>
<dbReference type="SMART" id="SM01029">
    <property type="entry name" value="BetaGal_dom2"/>
    <property type="match status" value="1"/>
</dbReference>
<dbReference type="Pfam" id="PF13363">
    <property type="entry name" value="BetaGal_dom3"/>
    <property type="match status" value="1"/>
</dbReference>
<accession>A0A316VJP4</accession>
<evidence type="ECO:0000313" key="11">
    <source>
        <dbReference type="Proteomes" id="UP000245771"/>
    </source>
</evidence>
<feature type="domain" description="Beta-galactosidase" evidence="9">
    <location>
        <begin position="350"/>
        <end position="538"/>
    </location>
</feature>
<dbReference type="InterPro" id="IPR025972">
    <property type="entry name" value="BetaGal_dom3"/>
</dbReference>
<dbReference type="Gene3D" id="3.20.20.80">
    <property type="entry name" value="Glycosidases"/>
    <property type="match status" value="1"/>
</dbReference>
<dbReference type="InterPro" id="IPR001944">
    <property type="entry name" value="Glycoside_Hdrlase_35"/>
</dbReference>
<dbReference type="EMBL" id="KZ819602">
    <property type="protein sequence ID" value="PWN37776.1"/>
    <property type="molecule type" value="Genomic_DNA"/>
</dbReference>
<dbReference type="InterPro" id="IPR031330">
    <property type="entry name" value="Gly_Hdrlase_35_cat"/>
</dbReference>
<dbReference type="SUPFAM" id="SSF51011">
    <property type="entry name" value="Glycosyl hydrolase domain"/>
    <property type="match status" value="1"/>
</dbReference>
<dbReference type="PANTHER" id="PTHR23421">
    <property type="entry name" value="BETA-GALACTOSIDASE RELATED"/>
    <property type="match status" value="1"/>
</dbReference>
<dbReference type="InterPro" id="IPR017853">
    <property type="entry name" value="GH"/>
</dbReference>
<feature type="non-terminal residue" evidence="10">
    <location>
        <position position="976"/>
    </location>
</feature>
<dbReference type="GO" id="GO:0004565">
    <property type="term" value="F:beta-galactosidase activity"/>
    <property type="evidence" value="ECO:0007669"/>
    <property type="project" value="UniProtKB-EC"/>
</dbReference>
<dbReference type="InterPro" id="IPR025300">
    <property type="entry name" value="BetaGal_jelly_roll_dom"/>
</dbReference>
<dbReference type="STRING" id="1280837.A0A316VJP4"/>
<keyword evidence="11" id="KW-1185">Reference proteome</keyword>
<dbReference type="Gene3D" id="2.60.390.10">
    <property type="entry name" value="Beta-galactosidase, domain 3"/>
    <property type="match status" value="1"/>
</dbReference>
<evidence type="ECO:0000256" key="8">
    <source>
        <dbReference type="RuleBase" id="RU003679"/>
    </source>
</evidence>
<reference evidence="10 11" key="1">
    <citation type="journal article" date="2018" name="Mol. Biol. Evol.">
        <title>Broad Genomic Sampling Reveals a Smut Pathogenic Ancestry of the Fungal Clade Ustilaginomycotina.</title>
        <authorList>
            <person name="Kijpornyongpan T."/>
            <person name="Mondo S.J."/>
            <person name="Barry K."/>
            <person name="Sandor L."/>
            <person name="Lee J."/>
            <person name="Lipzen A."/>
            <person name="Pangilinan J."/>
            <person name="LaButti K."/>
            <person name="Hainaut M."/>
            <person name="Henrissat B."/>
            <person name="Grigoriev I.V."/>
            <person name="Spatafora J.W."/>
            <person name="Aime M.C."/>
        </authorList>
    </citation>
    <scope>NUCLEOTIDE SEQUENCE [LARGE SCALE GENOMIC DNA]</scope>
    <source>
        <strain evidence="10 11">MCA 3882</strain>
    </source>
</reference>
<keyword evidence="5" id="KW-0378">Hydrolase</keyword>
<keyword evidence="6" id="KW-0325">Glycoprotein</keyword>
<dbReference type="RefSeq" id="XP_025358078.1">
    <property type="nucleotide sequence ID" value="XM_025496153.1"/>
</dbReference>
<dbReference type="Proteomes" id="UP000245771">
    <property type="component" value="Unassembled WGS sequence"/>
</dbReference>
<dbReference type="SUPFAM" id="SSF117100">
    <property type="entry name" value="Beta-galactosidase LacA, domain 3"/>
    <property type="match status" value="1"/>
</dbReference>
<dbReference type="GO" id="GO:0005975">
    <property type="term" value="P:carbohydrate metabolic process"/>
    <property type="evidence" value="ECO:0007669"/>
    <property type="project" value="InterPro"/>
</dbReference>
<dbReference type="OrthoDB" id="1657402at2759"/>
<evidence type="ECO:0000256" key="1">
    <source>
        <dbReference type="ARBA" id="ARBA00001412"/>
    </source>
</evidence>
<dbReference type="Pfam" id="PF01301">
    <property type="entry name" value="Glyco_hydro_35"/>
    <property type="match status" value="1"/>
</dbReference>
<evidence type="ECO:0000259" key="9">
    <source>
        <dbReference type="SMART" id="SM01029"/>
    </source>
</evidence>
<dbReference type="GeneID" id="37017934"/>
<evidence type="ECO:0000256" key="2">
    <source>
        <dbReference type="ARBA" id="ARBA00009809"/>
    </source>
</evidence>
<evidence type="ECO:0000256" key="6">
    <source>
        <dbReference type="ARBA" id="ARBA00023180"/>
    </source>
</evidence>
<gene>
    <name evidence="10" type="ORF">FA14DRAFT_116099</name>
</gene>
<dbReference type="Gene3D" id="2.60.120.260">
    <property type="entry name" value="Galactose-binding domain-like"/>
    <property type="match status" value="2"/>
</dbReference>
<evidence type="ECO:0000256" key="3">
    <source>
        <dbReference type="ARBA" id="ARBA00012756"/>
    </source>
</evidence>
<dbReference type="EC" id="3.2.1.23" evidence="3"/>
<evidence type="ECO:0000256" key="4">
    <source>
        <dbReference type="ARBA" id="ARBA00022729"/>
    </source>
</evidence>
<dbReference type="InterPro" id="IPR036833">
    <property type="entry name" value="BetaGal_dom3_sf"/>
</dbReference>
<keyword evidence="7" id="KW-0326">Glycosidase</keyword>
<evidence type="ECO:0000313" key="10">
    <source>
        <dbReference type="EMBL" id="PWN37776.1"/>
    </source>
</evidence>
<comment type="similarity">
    <text evidence="2 8">Belongs to the glycosyl hydrolase 35 family.</text>
</comment>
<dbReference type="Pfam" id="PF10435">
    <property type="entry name" value="BetaGal_dom2"/>
    <property type="match status" value="1"/>
</dbReference>
<comment type="catalytic activity">
    <reaction evidence="1">
        <text>Hydrolysis of terminal non-reducing beta-D-galactose residues in beta-D-galactosides.</text>
        <dbReference type="EC" id="3.2.1.23"/>
    </reaction>
</comment>
<name>A0A316VJP4_9BASI</name>
<dbReference type="InterPro" id="IPR037110">
    <property type="entry name" value="Betagal_dom2_sf"/>
</dbReference>
<evidence type="ECO:0000256" key="7">
    <source>
        <dbReference type="ARBA" id="ARBA00023295"/>
    </source>
</evidence>
<dbReference type="InterPro" id="IPR008979">
    <property type="entry name" value="Galactose-bd-like_sf"/>
</dbReference>
<sequence length="976" mass="105202">VTYDSNSFYLFGQPFMINSAEFHPWRIPVPGLWRDVLQKLKSGGYNTVSIYTHWALTTPANDPSSVSLDGPPNRLSDFLTIAREVGIFVIVRPGPYINAESTGGGMPGWVQNLEAVLRSNGTTWNNAWMPYMKAVVDAAVPFQVKSGGANGALDTSAGTVLAFQVENEFHEAPGEKEYFNLIIQFYKENGVYVPTTYNSIGSNTYVDDFNLDIWGKDAYFQGEDCSNPDNWMPLQNYTSLSTLRPSNPASIPEFQGGAYDNFGGAGYDKCAMMTNGSFVNVAEKQVYGDGLKFKSDYAGFGGTNWGNLMFGTFVYTSYDYGAGVDESRMIRDKLRASTLLSSFLKSFTAFATSKLKVQGTNIGVTNQSEDIVVSELQQINGTQSFYIVRHANNAASTIATFNLNVEPINGQQTTIPKNGKMSIVGRDAIIVPVNVAMGSSGLTMNYSTTDVSFASTIGSTVVAILHGHAGYEYEFVLSGSGLGTITASDQSVKIQQESGSATIQWTPSSNKAFTVNVPAADGKKLMIRLADVEYAHALQFPTTASNTADAVLNQGDDRVVVNGAYHVANATLNGDTLALVGQLNGTSSSSLDVIAPETVKQITFNGAKPTSSSANGGSLQATFAGASQDALNYEAPGLSGWKYQDSLPEIQTGYVPDSNWVKADLTKTPNAWFGQATTPNVLFADAYGFYSGGAVLWQGRFNASSASEIASMASKLNVTYYGGQYFATSTFLNGKFVGSTSVSNIEYANSAYDLSQDQFVNGENIFTVIVESTGLQEWETAKMPRGILQFDLLQSNGSKTNNVTLDWIVTGNQGGDKLIDKTRGPLNEGGLYGERQGWHLPGFDDSKWAAQDPTSSDGGVKGAGVGFYRTTVDLAIPDGYDIPFSFVFDGASNDSSKTWRTLLFVNGWQFGKRVIKFGPQTKFPIPPGILDPKGQNTIALAVWSPDENGAVLPQLSLQKQGVFVGPVTYELNNPTY</sequence>
<organism evidence="10 11">
    <name type="scientific">Meira miltonrushii</name>
    <dbReference type="NCBI Taxonomy" id="1280837"/>
    <lineage>
        <taxon>Eukaryota</taxon>
        <taxon>Fungi</taxon>
        <taxon>Dikarya</taxon>
        <taxon>Basidiomycota</taxon>
        <taxon>Ustilaginomycotina</taxon>
        <taxon>Exobasidiomycetes</taxon>
        <taxon>Exobasidiales</taxon>
        <taxon>Brachybasidiaceae</taxon>
        <taxon>Meira</taxon>
    </lineage>
</organism>
<dbReference type="Gene3D" id="2.102.20.10">
    <property type="entry name" value="Beta-galactosidase, domain 2"/>
    <property type="match status" value="1"/>
</dbReference>
<evidence type="ECO:0000256" key="5">
    <source>
        <dbReference type="ARBA" id="ARBA00022801"/>
    </source>
</evidence>
<dbReference type="InParanoid" id="A0A316VJP4"/>